<dbReference type="AlphaFoldDB" id="A0A7C5U3H7"/>
<comment type="similarity">
    <text evidence="1">Belongs to the peptidase M16 family.</text>
</comment>
<evidence type="ECO:0000256" key="1">
    <source>
        <dbReference type="ARBA" id="ARBA00007261"/>
    </source>
</evidence>
<evidence type="ECO:0000313" key="4">
    <source>
        <dbReference type="EMBL" id="HHR33923.1"/>
    </source>
</evidence>
<accession>A0A7C5U3H7</accession>
<dbReference type="InterPro" id="IPR011249">
    <property type="entry name" value="Metalloenz_LuxS/M16"/>
</dbReference>
<protein>
    <submittedName>
        <fullName evidence="4">Insulinase family protein</fullName>
    </submittedName>
</protein>
<dbReference type="Gene3D" id="3.30.830.10">
    <property type="entry name" value="Metalloenzyme, LuxS/M16 peptidase-like"/>
    <property type="match status" value="2"/>
</dbReference>
<evidence type="ECO:0000259" key="3">
    <source>
        <dbReference type="Pfam" id="PF05193"/>
    </source>
</evidence>
<feature type="domain" description="Peptidase M16 N-terminal" evidence="2">
    <location>
        <begin position="15"/>
        <end position="144"/>
    </location>
</feature>
<reference evidence="4" key="1">
    <citation type="journal article" date="2020" name="mSystems">
        <title>Genome- and Community-Level Interaction Insights into Carbon Utilization and Element Cycling Functions of Hydrothermarchaeota in Hydrothermal Sediment.</title>
        <authorList>
            <person name="Zhou Z."/>
            <person name="Liu Y."/>
            <person name="Xu W."/>
            <person name="Pan J."/>
            <person name="Luo Z.H."/>
            <person name="Li M."/>
        </authorList>
    </citation>
    <scope>NUCLEOTIDE SEQUENCE [LARGE SCALE GENOMIC DNA]</scope>
    <source>
        <strain evidence="4">SpSt-1088</strain>
    </source>
</reference>
<dbReference type="GO" id="GO:0046872">
    <property type="term" value="F:metal ion binding"/>
    <property type="evidence" value="ECO:0007669"/>
    <property type="project" value="InterPro"/>
</dbReference>
<dbReference type="PANTHER" id="PTHR11851:SF49">
    <property type="entry name" value="MITOCHONDRIAL-PROCESSING PEPTIDASE SUBUNIT ALPHA"/>
    <property type="match status" value="1"/>
</dbReference>
<dbReference type="SUPFAM" id="SSF63411">
    <property type="entry name" value="LuxS/MPP-like metallohydrolase"/>
    <property type="match status" value="2"/>
</dbReference>
<gene>
    <name evidence="4" type="ORF">ENM46_03135</name>
</gene>
<dbReference type="Pfam" id="PF00675">
    <property type="entry name" value="Peptidase_M16"/>
    <property type="match status" value="1"/>
</dbReference>
<feature type="domain" description="Peptidase M16 C-terminal" evidence="3">
    <location>
        <begin position="160"/>
        <end position="329"/>
    </location>
</feature>
<sequence>MIKQIADNIYYYQIPGVRSVTIAFIVGAGPVYEPDNLLGISHFIEHAVFRKTKKRNLRQIKLPIEQVGGILNAWTDKENTVYYAKIPSTFFKTAFNILRELVFEPDFTDKNIELERKIILQEYYSEQEIPEQRLFNKFFENLIDGPHSKSIIGKEETLKSISLDDIKQFHSEMYTPYNVKLILAGYVEPKDLKVLESLILTDGFKTAKHSSELKQGIVCDKFSETQQVHFLFSHKSVSYSEENLLYPFMVLNTLLGSGMSSLLFEHIREKKGLVYDISTANIQSREWGIFSIYAATSVENAEKLIKELFGLLRNFKLTKKLFEYGKKRLLGTLELMTESTSALTSLYIQYIANDLEPKSIEEIISKIQQVKQEDVQRAFEEIITGQWSMTYVTPEKELNVKNEDITV</sequence>
<dbReference type="PANTHER" id="PTHR11851">
    <property type="entry name" value="METALLOPROTEASE"/>
    <property type="match status" value="1"/>
</dbReference>
<dbReference type="Pfam" id="PF05193">
    <property type="entry name" value="Peptidase_M16_C"/>
    <property type="match status" value="1"/>
</dbReference>
<name>A0A7C5U3H7_9BACT</name>
<comment type="caution">
    <text evidence="4">The sequence shown here is derived from an EMBL/GenBank/DDBJ whole genome shotgun (WGS) entry which is preliminary data.</text>
</comment>
<dbReference type="InterPro" id="IPR011765">
    <property type="entry name" value="Pept_M16_N"/>
</dbReference>
<proteinExistence type="inferred from homology"/>
<dbReference type="InterPro" id="IPR007863">
    <property type="entry name" value="Peptidase_M16_C"/>
</dbReference>
<dbReference type="InterPro" id="IPR050361">
    <property type="entry name" value="MPP/UQCRC_Complex"/>
</dbReference>
<dbReference type="EMBL" id="DRXW01000197">
    <property type="protein sequence ID" value="HHR33923.1"/>
    <property type="molecule type" value="Genomic_DNA"/>
</dbReference>
<evidence type="ECO:0000259" key="2">
    <source>
        <dbReference type="Pfam" id="PF00675"/>
    </source>
</evidence>
<organism evidence="4">
    <name type="scientific">Fervidobacterium nodosum</name>
    <dbReference type="NCBI Taxonomy" id="2424"/>
    <lineage>
        <taxon>Bacteria</taxon>
        <taxon>Thermotogati</taxon>
        <taxon>Thermotogota</taxon>
        <taxon>Thermotogae</taxon>
        <taxon>Thermotogales</taxon>
        <taxon>Fervidobacteriaceae</taxon>
        <taxon>Fervidobacterium</taxon>
    </lineage>
</organism>